<dbReference type="InterPro" id="IPR057737">
    <property type="entry name" value="Condensation_MtbB-like"/>
</dbReference>
<dbReference type="InterPro" id="IPR000873">
    <property type="entry name" value="AMP-dep_synth/lig_dom"/>
</dbReference>
<dbReference type="Gene3D" id="3.30.559.10">
    <property type="entry name" value="Chloramphenicol acetyltransferase-like domain"/>
    <property type="match status" value="2"/>
</dbReference>
<dbReference type="SUPFAM" id="SSF47336">
    <property type="entry name" value="ACP-like"/>
    <property type="match status" value="2"/>
</dbReference>
<evidence type="ECO:0000256" key="3">
    <source>
        <dbReference type="ARBA" id="ARBA00022450"/>
    </source>
</evidence>
<dbReference type="PANTHER" id="PTHR45527:SF10">
    <property type="entry name" value="PYOCHELIN SYNTHASE PCHF"/>
    <property type="match status" value="1"/>
</dbReference>
<evidence type="ECO:0000313" key="7">
    <source>
        <dbReference type="EMBL" id="MBC8544449.1"/>
    </source>
</evidence>
<dbReference type="PANTHER" id="PTHR45527">
    <property type="entry name" value="NONRIBOSOMAL PEPTIDE SYNTHETASE"/>
    <property type="match status" value="1"/>
</dbReference>
<dbReference type="InterPro" id="IPR042099">
    <property type="entry name" value="ANL_N_sf"/>
</dbReference>
<feature type="domain" description="Carrier" evidence="6">
    <location>
        <begin position="932"/>
        <end position="1007"/>
    </location>
</feature>
<gene>
    <name evidence="7" type="ORF">H8730_12955</name>
</gene>
<dbReference type="SUPFAM" id="SSF56801">
    <property type="entry name" value="Acetyl-CoA synthetase-like"/>
    <property type="match status" value="2"/>
</dbReference>
<dbReference type="Pfam" id="PF13193">
    <property type="entry name" value="AMP-binding_C"/>
    <property type="match status" value="2"/>
</dbReference>
<dbReference type="Gene3D" id="3.40.50.12780">
    <property type="entry name" value="N-terminal domain of ligase-like"/>
    <property type="match status" value="2"/>
</dbReference>
<dbReference type="Gene3D" id="1.10.1200.10">
    <property type="entry name" value="ACP-like"/>
    <property type="match status" value="2"/>
</dbReference>
<dbReference type="FunFam" id="3.30.300.30:FF:000015">
    <property type="entry name" value="Nonribosomal peptide synthase SidD"/>
    <property type="match status" value="1"/>
</dbReference>
<dbReference type="InterPro" id="IPR023213">
    <property type="entry name" value="CAT-like_dom_sf"/>
</dbReference>
<dbReference type="PROSITE" id="PS50075">
    <property type="entry name" value="CARRIER"/>
    <property type="match status" value="2"/>
</dbReference>
<evidence type="ECO:0000259" key="6">
    <source>
        <dbReference type="PROSITE" id="PS50075"/>
    </source>
</evidence>
<dbReference type="InterPro" id="IPR001242">
    <property type="entry name" value="Condensation_dom"/>
</dbReference>
<evidence type="ECO:0000256" key="5">
    <source>
        <dbReference type="ARBA" id="ARBA00022598"/>
    </source>
</evidence>
<dbReference type="GO" id="GO:0044550">
    <property type="term" value="P:secondary metabolite biosynthetic process"/>
    <property type="evidence" value="ECO:0007669"/>
    <property type="project" value="TreeGrafter"/>
</dbReference>
<keyword evidence="5" id="KW-0436">Ligase</keyword>
<reference evidence="7" key="1">
    <citation type="submission" date="2020-08" db="EMBL/GenBank/DDBJ databases">
        <title>Genome public.</title>
        <authorList>
            <person name="Liu C."/>
            <person name="Sun Q."/>
        </authorList>
    </citation>
    <scope>NUCLEOTIDE SEQUENCE</scope>
    <source>
        <strain evidence="7">NSJ-32</strain>
    </source>
</reference>
<dbReference type="EMBL" id="JACRSQ010000022">
    <property type="protein sequence ID" value="MBC8544449.1"/>
    <property type="molecule type" value="Genomic_DNA"/>
</dbReference>
<feature type="domain" description="Carrier" evidence="6">
    <location>
        <begin position="1993"/>
        <end position="2069"/>
    </location>
</feature>
<comment type="pathway">
    <text evidence="2">Siderophore biosynthesis.</text>
</comment>
<name>A0A926DVI2_9FIRM</name>
<dbReference type="InterPro" id="IPR025110">
    <property type="entry name" value="AMP-bd_C"/>
</dbReference>
<keyword evidence="3" id="KW-0596">Phosphopantetheine</keyword>
<organism evidence="7 8">
    <name type="scientific">Bianquea renquensis</name>
    <dbReference type="NCBI Taxonomy" id="2763661"/>
    <lineage>
        <taxon>Bacteria</taxon>
        <taxon>Bacillati</taxon>
        <taxon>Bacillota</taxon>
        <taxon>Clostridia</taxon>
        <taxon>Eubacteriales</taxon>
        <taxon>Bianqueaceae</taxon>
        <taxon>Bianquea</taxon>
    </lineage>
</organism>
<dbReference type="InterPro" id="IPR020845">
    <property type="entry name" value="AMP-binding_CS"/>
</dbReference>
<dbReference type="CDD" id="cd12114">
    <property type="entry name" value="A_NRPS_TlmIV_like"/>
    <property type="match status" value="1"/>
</dbReference>
<dbReference type="CDD" id="cd19535">
    <property type="entry name" value="Cyc_NRPS"/>
    <property type="match status" value="1"/>
</dbReference>
<dbReference type="Gene3D" id="3.30.559.30">
    <property type="entry name" value="Nonribosomal peptide synthetase, condensation domain"/>
    <property type="match status" value="2"/>
</dbReference>
<dbReference type="InterPro" id="IPR020806">
    <property type="entry name" value="PKS_PP-bd"/>
</dbReference>
<protein>
    <submittedName>
        <fullName evidence="7">Amino acid adenylation domain-containing protein</fullName>
    </submittedName>
</protein>
<evidence type="ECO:0000313" key="8">
    <source>
        <dbReference type="Proteomes" id="UP000657006"/>
    </source>
</evidence>
<dbReference type="Proteomes" id="UP000657006">
    <property type="component" value="Unassembled WGS sequence"/>
</dbReference>
<dbReference type="SMART" id="SM00823">
    <property type="entry name" value="PKS_PP"/>
    <property type="match status" value="2"/>
</dbReference>
<dbReference type="Pfam" id="PF00550">
    <property type="entry name" value="PP-binding"/>
    <property type="match status" value="2"/>
</dbReference>
<dbReference type="InterPro" id="IPR045851">
    <property type="entry name" value="AMP-bd_C_sf"/>
</dbReference>
<sequence>MLEYKEKFPLTSVALAYLTGRDAKTELGGNATGFYAEFQGNCEAQRLEMAINRVIARQPMLRTLLFSDGTQAELTKIPVYQLPVTDLQNYTCEEIEAFFQKLRAEESHRIFQLESWPMFNFSFYLLPGGKSRVVISFDMMLMDRFSIEILVRELNAFYREERGPLKPLPHSYQDYVNLVEDERRDNGEGDRKFWEQRIPHMPPAPPIAMKREGNSGGRFTSRVKVYGREQYQSLQERLYDNHILPSVYMLYCYGKCLSRFSSANDMSVSMTIAHRAPMGHVFSDLIGDFTKLLLVDLHWDAEENWIDGCRALHRRIKEYMKHTAFDGLDVMKEFAREHQLSGKAVFPFAFTSSLASQDESHWHFLGDVVYQISRTPQLAVDCQISEHRGQLEIRWDCLKGILSDQFLDSMFWHYVDLVEKTIDGQDSHAGIDIDRIALYNKTAADIPSRTLQTLFENQAAKTPSNPALSVDGETYTYGWLRDASDRVASALYEKYGTGGAIMVDGQRTAETIVAILGILKSGNAYVPYDGEYPEKRIQSIKESCHASALITPAVCRDMMAQGAPPFSAILGNPEDTAYIIFTSGSTGIPKGVVITQDAVCNTILDVNHRFGLQETDCILGISSFWFDLSVYDIFGAFSTGAHLVVSQKVEMEHIVNLMNRYPVTFWNTVPAILDLLVSSDPVLPRDILKNVLLSGDWIPLELPQKIHSLFPKAKVCSLGGATEASIWSIYYPIEKVEQNWNSIPYGYPLANQTIYVLDEAGRLCPTGVQGEICIGGRGVAKEYCANEAETQAHFVDHPQYGRIYRTGDYGLMSEEGYVIFHGRMDQQIKLHGFRIELGEIESALLKCDAVDKAISLIRESASGASVIVAYVICRDRKVFDEASLRRAISESIPHYMLPSAILCVDEFPLTSNGKIDRKALPLPDIAESKKDLPRTQMESKIAEIWEKEMGATAVYREDNFFYLGGDSLMGIRVAGQIQKELKIKVDVSEIFASPVLKEFCEGLERKRISGDGGEEELPAIVVDSENENRPFPLTDVQRSYWIGAKGMMSLSGVTTHAVCELVCEDIEFERLEMAFNKVIAEQGMMRAVVLRDGSQQILEKVPHYPISILEADEDTVEEMRQNIRSEIENERFNPEIWPLFKVQAIRCRDTVFLYVDLDNLIFDGFSVQLLFSRWSEYYHNSAKNVEKLGVSFRDYVNALAAVKQSAQYEIDQQYWKQQVLTMAPAPDLFTISSPDMLVAQTISHYTAKLDPQTWQQLQANSRAYGLTPATALLTAYSVLLSLWSRTSAFTINVTQYNRLFNHPEINALIGDFTLLSMLSVDMSAPATFCEHAQRIQNKVSDNMAHPYFSGVEVQQEYAKLHQLGGVIFPIVFTCTVGMASGRSTERGLGKVERITTETPQVWLDCQVTELEGGLNISLEAVKELFPAETPAAMMEFYRKLLLVLSEDRQIWKSSLQDILYPHNLIPTLRERERLSELAPVDRGSTLESLFVSQALRAPERIAVIDRTRTMTYGQLYREALLLSEEIAGKNQSIVAILLKKGWRQVVAVVATLMSGAAYLPLDMGNPDKRIEEILDKSQANLILTEADLAQRASGFGCDFIVISGKPMDTQLKEHPLQCTGDSLAYCIFTSGSTGKPKGVMISHRGAVNTILDVNERFHIDHNDRTLALSALNFDLSVYDIFGMLACGGAVVIPGEWDRKDPHALMELIHIYGVTVWNSVPAFMQMLAEYALEVKETAENLRVVMLSGDWIPLDLTAKIRRLSQQADIYSLGGATEASIWSNYYPIREVKPEWRSIPYGYPLSGQGFRILNDQMLDCPPNTIGKLYIFGTGVALGYLHDRALTGERFIEYGRTGERLYDTGDLGMYWNDGTIEFWGREDFQVKIRGHRIELGEIEAAVNQSHLVKEAAAMAVKVKGKPSLAAALVPIDGSYPKEEILADALGEAQKRLPDYMIPSICFVLPKMPLTGNGKIDRKELLAQAERLVGQQRRGEPEHKRDEIETLIGEIWQEVLGLDELPGLEEDFFDFGGDSIDIVKVKTKLSETLGQDIAMSKIFAAPTVSGMAQAVKGEGEGLL</sequence>
<dbReference type="Pfam" id="PF00501">
    <property type="entry name" value="AMP-binding"/>
    <property type="match status" value="2"/>
</dbReference>
<dbReference type="SUPFAM" id="SSF52777">
    <property type="entry name" value="CoA-dependent acyltransferases"/>
    <property type="match status" value="4"/>
</dbReference>
<dbReference type="NCBIfam" id="TIGR01733">
    <property type="entry name" value="AA-adenyl-dom"/>
    <property type="match status" value="2"/>
</dbReference>
<dbReference type="InterPro" id="IPR010071">
    <property type="entry name" value="AA_adenyl_dom"/>
</dbReference>
<dbReference type="RefSeq" id="WP_177717033.1">
    <property type="nucleotide sequence ID" value="NZ_JACRSQ010000022.1"/>
</dbReference>
<dbReference type="GO" id="GO:0005737">
    <property type="term" value="C:cytoplasm"/>
    <property type="evidence" value="ECO:0007669"/>
    <property type="project" value="TreeGrafter"/>
</dbReference>
<dbReference type="GO" id="GO:0008610">
    <property type="term" value="P:lipid biosynthetic process"/>
    <property type="evidence" value="ECO:0007669"/>
    <property type="project" value="UniProtKB-ARBA"/>
</dbReference>
<evidence type="ECO:0000256" key="4">
    <source>
        <dbReference type="ARBA" id="ARBA00022553"/>
    </source>
</evidence>
<keyword evidence="4" id="KW-0597">Phosphoprotein</keyword>
<dbReference type="NCBIfam" id="NF003417">
    <property type="entry name" value="PRK04813.1"/>
    <property type="match status" value="2"/>
</dbReference>
<keyword evidence="8" id="KW-1185">Reference proteome</keyword>
<dbReference type="InterPro" id="IPR036736">
    <property type="entry name" value="ACP-like_sf"/>
</dbReference>
<evidence type="ECO:0000256" key="1">
    <source>
        <dbReference type="ARBA" id="ARBA00001957"/>
    </source>
</evidence>
<dbReference type="PROSITE" id="PS00455">
    <property type="entry name" value="AMP_BINDING"/>
    <property type="match status" value="1"/>
</dbReference>
<accession>A0A926DVI2</accession>
<dbReference type="GO" id="GO:0016874">
    <property type="term" value="F:ligase activity"/>
    <property type="evidence" value="ECO:0007669"/>
    <property type="project" value="UniProtKB-KW"/>
</dbReference>
<comment type="caution">
    <text evidence="7">The sequence shown here is derived from an EMBL/GenBank/DDBJ whole genome shotgun (WGS) entry which is preliminary data.</text>
</comment>
<dbReference type="Pfam" id="PF00668">
    <property type="entry name" value="Condensation"/>
    <property type="match status" value="2"/>
</dbReference>
<evidence type="ECO:0000256" key="2">
    <source>
        <dbReference type="ARBA" id="ARBA00004924"/>
    </source>
</evidence>
<dbReference type="GO" id="GO:0031177">
    <property type="term" value="F:phosphopantetheine binding"/>
    <property type="evidence" value="ECO:0007669"/>
    <property type="project" value="InterPro"/>
</dbReference>
<comment type="cofactor">
    <cofactor evidence="1">
        <name>pantetheine 4'-phosphate</name>
        <dbReference type="ChEBI" id="CHEBI:47942"/>
    </cofactor>
</comment>
<dbReference type="GO" id="GO:0043041">
    <property type="term" value="P:amino acid activation for nonribosomal peptide biosynthetic process"/>
    <property type="evidence" value="ECO:0007669"/>
    <property type="project" value="TreeGrafter"/>
</dbReference>
<dbReference type="Gene3D" id="3.30.300.30">
    <property type="match status" value="2"/>
</dbReference>
<dbReference type="InterPro" id="IPR009081">
    <property type="entry name" value="PP-bd_ACP"/>
</dbReference>
<proteinExistence type="predicted"/>